<dbReference type="GO" id="GO:0048513">
    <property type="term" value="P:animal organ development"/>
    <property type="evidence" value="ECO:0007669"/>
    <property type="project" value="TreeGrafter"/>
</dbReference>
<name>V4ACP8_LOTGI</name>
<dbReference type="STRING" id="225164.V4ACP8"/>
<dbReference type="GO" id="GO:0010494">
    <property type="term" value="C:cytoplasmic stress granule"/>
    <property type="evidence" value="ECO:0007669"/>
    <property type="project" value="UniProtKB-SubCell"/>
</dbReference>
<dbReference type="CDD" id="cd22427">
    <property type="entry name" value="KH_I_FMR1_FXR_rpt3"/>
    <property type="match status" value="1"/>
</dbReference>
<keyword evidence="8" id="KW-0810">Translation regulation</keyword>
<dbReference type="PANTHER" id="PTHR10603">
    <property type="entry name" value="FRAGILE X MENTAL RETARDATION SYNDROME-RELATED PROTEIN"/>
    <property type="match status" value="1"/>
</dbReference>
<gene>
    <name evidence="18" type="ORF">LOTGIDRAFT_216506</name>
</gene>
<dbReference type="GO" id="GO:0043005">
    <property type="term" value="C:neuron projection"/>
    <property type="evidence" value="ECO:0007669"/>
    <property type="project" value="UniProtKB-SubCell"/>
</dbReference>
<organism evidence="18 19">
    <name type="scientific">Lottia gigantea</name>
    <name type="common">Giant owl limpet</name>
    <dbReference type="NCBI Taxonomy" id="225164"/>
    <lineage>
        <taxon>Eukaryota</taxon>
        <taxon>Metazoa</taxon>
        <taxon>Spiralia</taxon>
        <taxon>Lophotrochozoa</taxon>
        <taxon>Mollusca</taxon>
        <taxon>Gastropoda</taxon>
        <taxon>Patellogastropoda</taxon>
        <taxon>Lottioidea</taxon>
        <taxon>Lottiidae</taxon>
        <taxon>Lottia</taxon>
    </lineage>
</organism>
<dbReference type="InterPro" id="IPR041560">
    <property type="entry name" value="Tudor_FRM1"/>
</dbReference>
<dbReference type="FunFam" id="3.30.1370.10:FF:000054">
    <property type="entry name" value="Fragile X mental retardation protein 1"/>
    <property type="match status" value="1"/>
</dbReference>
<dbReference type="InterPro" id="IPR040148">
    <property type="entry name" value="FMR1"/>
</dbReference>
<sequence>MDELVVEVCGSNGAFYKAIVKDILDEELVISFDHSPKNEERVLFALARLPPPESLRRRECAEGESIEAFSKAAEDLVSAWWPAKLKMLKGEFAVIDYVSGSSASDIVSLDKIRPSNVNVPINKDSFYKFSLPIPPDLAEACQEESSITEFKRHCGKGVVSYHSHEDALVVLSTLESVIKKASILGDMFLRNLRQKILLKQRTEEAVKKLQSTKIRSGYMEEFSVSESLMGLAIGTHGANIQAARKVDGITGIELDESNCTFKVYGENEECVKSARKMLEFAEETFQVPKELVAKVIGKNGRNIQDIVDKSGVVRVKIEGDNEAEENKSDGQLPFVFVGTIESIENAKLLLDFNLDHLREVEQLRQAKQEIDIQLRSMSGPNTGPYFPPPRERR</sequence>
<dbReference type="GeneID" id="20246641"/>
<dbReference type="OrthoDB" id="424249at2759"/>
<dbReference type="PANTHER" id="PTHR10603:SF7">
    <property type="entry name" value="FRAGILE X MESSENGER RIBONUCLEOPROTEIN 1 HOMOLOG"/>
    <property type="match status" value="1"/>
</dbReference>
<evidence type="ECO:0000256" key="4">
    <source>
        <dbReference type="ARBA" id="ARBA00006633"/>
    </source>
</evidence>
<evidence type="ECO:0000256" key="11">
    <source>
        <dbReference type="ARBA" id="ARBA00023018"/>
    </source>
</evidence>
<keyword evidence="6" id="KW-0678">Repressor</keyword>
<dbReference type="Gene3D" id="3.30.1370.10">
    <property type="entry name" value="K Homology domain, type 1"/>
    <property type="match status" value="2"/>
</dbReference>
<evidence type="ECO:0000256" key="3">
    <source>
        <dbReference type="ARBA" id="ARBA00004487"/>
    </source>
</evidence>
<evidence type="ECO:0000313" key="18">
    <source>
        <dbReference type="EMBL" id="ESO92850.1"/>
    </source>
</evidence>
<dbReference type="GO" id="GO:0051028">
    <property type="term" value="P:mRNA transport"/>
    <property type="evidence" value="ECO:0007669"/>
    <property type="project" value="TreeGrafter"/>
</dbReference>
<keyword evidence="19" id="KW-1185">Reference proteome</keyword>
<evidence type="ECO:0000256" key="9">
    <source>
        <dbReference type="ARBA" id="ARBA00022884"/>
    </source>
</evidence>
<dbReference type="AlphaFoldDB" id="V4ACP8"/>
<dbReference type="GO" id="GO:0098793">
    <property type="term" value="C:presynapse"/>
    <property type="evidence" value="ECO:0007669"/>
    <property type="project" value="GOC"/>
</dbReference>
<feature type="domain" description="Agenet-like" evidence="17">
    <location>
        <begin position="64"/>
        <end position="115"/>
    </location>
</feature>
<dbReference type="GO" id="GO:0048170">
    <property type="term" value="P:positive regulation of long-term neuronal synaptic plasticity"/>
    <property type="evidence" value="ECO:0007669"/>
    <property type="project" value="TreeGrafter"/>
</dbReference>
<dbReference type="SUPFAM" id="SSF54791">
    <property type="entry name" value="Eukaryotic type KH-domain (KH-domain type I)"/>
    <property type="match status" value="2"/>
</dbReference>
<dbReference type="GO" id="GO:0005634">
    <property type="term" value="C:nucleus"/>
    <property type="evidence" value="ECO:0007669"/>
    <property type="project" value="TreeGrafter"/>
</dbReference>
<dbReference type="Pfam" id="PF05641">
    <property type="entry name" value="Agenet"/>
    <property type="match status" value="1"/>
</dbReference>
<dbReference type="KEGG" id="lgi:LOTGIDRAFT_216506"/>
<dbReference type="HOGENOM" id="CLU_020699_0_1_1"/>
<dbReference type="GO" id="GO:1990904">
    <property type="term" value="C:ribonucleoprotein complex"/>
    <property type="evidence" value="ECO:0007669"/>
    <property type="project" value="UniProtKB-KW"/>
</dbReference>
<keyword evidence="10" id="KW-0524">Neurogenesis</keyword>
<dbReference type="Proteomes" id="UP000030746">
    <property type="component" value="Unassembled WGS sequence"/>
</dbReference>
<evidence type="ECO:0000256" key="7">
    <source>
        <dbReference type="ARBA" id="ARBA00022737"/>
    </source>
</evidence>
<dbReference type="RefSeq" id="XP_009056536.1">
    <property type="nucleotide sequence ID" value="XM_009058288.1"/>
</dbReference>
<dbReference type="Pfam" id="PF18336">
    <property type="entry name" value="Tudor_FRX1"/>
    <property type="match status" value="1"/>
</dbReference>
<evidence type="ECO:0000313" key="19">
    <source>
        <dbReference type="Proteomes" id="UP000030746"/>
    </source>
</evidence>
<dbReference type="Pfam" id="PF00013">
    <property type="entry name" value="KH_1"/>
    <property type="match status" value="2"/>
</dbReference>
<dbReference type="OMA" id="DEETHYF"/>
<dbReference type="EMBL" id="KB202014">
    <property type="protein sequence ID" value="ESO92850.1"/>
    <property type="molecule type" value="Genomic_DNA"/>
</dbReference>
<evidence type="ECO:0000256" key="1">
    <source>
        <dbReference type="ARBA" id="ARBA00004210"/>
    </source>
</evidence>
<dbReference type="InterPro" id="IPR040472">
    <property type="entry name" value="FMRP_KH0"/>
</dbReference>
<evidence type="ECO:0000256" key="15">
    <source>
        <dbReference type="PROSITE-ProRule" id="PRU00117"/>
    </source>
</evidence>
<dbReference type="InterPro" id="IPR004088">
    <property type="entry name" value="KH_dom_type_1"/>
</dbReference>
<keyword evidence="12" id="KW-0966">Cell projection</keyword>
<keyword evidence="5" id="KW-0963">Cytoplasm</keyword>
<dbReference type="InterPro" id="IPR004087">
    <property type="entry name" value="KH_dom"/>
</dbReference>
<keyword evidence="9 15" id="KW-0694">RNA-binding</keyword>
<evidence type="ECO:0000256" key="2">
    <source>
        <dbReference type="ARBA" id="ARBA00004484"/>
    </source>
</evidence>
<dbReference type="GO" id="GO:0043204">
    <property type="term" value="C:perikaryon"/>
    <property type="evidence" value="ECO:0007669"/>
    <property type="project" value="UniProtKB-SubCell"/>
</dbReference>
<comment type="subcellular location">
    <subcellularLocation>
        <location evidence="3">Cell projection</location>
        <location evidence="3">Neuron projection</location>
    </subcellularLocation>
    <subcellularLocation>
        <location evidence="1">Cytoplasm</location>
        <location evidence="1">Stress granule</location>
    </subcellularLocation>
    <subcellularLocation>
        <location evidence="2">Perikaryon</location>
    </subcellularLocation>
    <subcellularLocation>
        <location evidence="14">Synapse</location>
    </subcellularLocation>
</comment>
<dbReference type="GO" id="GO:0099577">
    <property type="term" value="P:regulation of translation at presynapse, modulating synaptic transmission"/>
    <property type="evidence" value="ECO:0007669"/>
    <property type="project" value="TreeGrafter"/>
</dbReference>
<evidence type="ECO:0000256" key="10">
    <source>
        <dbReference type="ARBA" id="ARBA00022902"/>
    </source>
</evidence>
<dbReference type="GO" id="GO:0045727">
    <property type="term" value="P:positive regulation of translation"/>
    <property type="evidence" value="ECO:0007669"/>
    <property type="project" value="TreeGrafter"/>
</dbReference>
<dbReference type="FunFam" id="3.30.1370.10:FF:000004">
    <property type="entry name" value="Fragile X mental retardation 1, isoform CRA_e"/>
    <property type="match status" value="1"/>
</dbReference>
<evidence type="ECO:0000256" key="13">
    <source>
        <dbReference type="ARBA" id="ARBA00023274"/>
    </source>
</evidence>
<dbReference type="GO" id="GO:0043488">
    <property type="term" value="P:regulation of mRNA stability"/>
    <property type="evidence" value="ECO:0007669"/>
    <property type="project" value="TreeGrafter"/>
</dbReference>
<evidence type="ECO:0000256" key="16">
    <source>
        <dbReference type="SAM" id="MobiDB-lite"/>
    </source>
</evidence>
<dbReference type="Pfam" id="PF17904">
    <property type="entry name" value="KH_9"/>
    <property type="match status" value="1"/>
</dbReference>
<dbReference type="CDD" id="cd22426">
    <property type="entry name" value="KH_I_FMR1_FXR_rpt2"/>
    <property type="match status" value="1"/>
</dbReference>
<dbReference type="CDD" id="cd22425">
    <property type="entry name" value="KH_I_FMR1_FXR_rpt1"/>
    <property type="match status" value="1"/>
</dbReference>
<keyword evidence="11" id="KW-0770">Synapse</keyword>
<evidence type="ECO:0000256" key="8">
    <source>
        <dbReference type="ARBA" id="ARBA00022845"/>
    </source>
</evidence>
<protein>
    <recommendedName>
        <fullName evidence="17">Agenet-like domain-containing protein</fullName>
    </recommendedName>
</protein>
<dbReference type="SMART" id="SM00322">
    <property type="entry name" value="KH"/>
    <property type="match status" value="2"/>
</dbReference>
<dbReference type="InterPro" id="IPR008395">
    <property type="entry name" value="Agenet-like_dom"/>
</dbReference>
<keyword evidence="7" id="KW-0677">Repeat</keyword>
<evidence type="ECO:0000256" key="12">
    <source>
        <dbReference type="ARBA" id="ARBA00023273"/>
    </source>
</evidence>
<dbReference type="GO" id="GO:0003730">
    <property type="term" value="F:mRNA 3'-UTR binding"/>
    <property type="evidence" value="ECO:0007669"/>
    <property type="project" value="TreeGrafter"/>
</dbReference>
<comment type="similarity">
    <text evidence="4">Belongs to the FMR1 family.</text>
</comment>
<evidence type="ECO:0000256" key="6">
    <source>
        <dbReference type="ARBA" id="ARBA00022491"/>
    </source>
</evidence>
<evidence type="ECO:0000259" key="17">
    <source>
        <dbReference type="PROSITE" id="PS51641"/>
    </source>
</evidence>
<evidence type="ECO:0000256" key="14">
    <source>
        <dbReference type="ARBA" id="ARBA00034103"/>
    </source>
</evidence>
<dbReference type="PROSITE" id="PS50084">
    <property type="entry name" value="KH_TYPE_1"/>
    <property type="match status" value="2"/>
</dbReference>
<proteinExistence type="inferred from homology"/>
<dbReference type="PROSITE" id="PS51641">
    <property type="entry name" value="AGENET_LIKE"/>
    <property type="match status" value="1"/>
</dbReference>
<reference evidence="18 19" key="1">
    <citation type="journal article" date="2013" name="Nature">
        <title>Insights into bilaterian evolution from three spiralian genomes.</title>
        <authorList>
            <person name="Simakov O."/>
            <person name="Marletaz F."/>
            <person name="Cho S.J."/>
            <person name="Edsinger-Gonzales E."/>
            <person name="Havlak P."/>
            <person name="Hellsten U."/>
            <person name="Kuo D.H."/>
            <person name="Larsson T."/>
            <person name="Lv J."/>
            <person name="Arendt D."/>
            <person name="Savage R."/>
            <person name="Osoegawa K."/>
            <person name="de Jong P."/>
            <person name="Grimwood J."/>
            <person name="Chapman J.A."/>
            <person name="Shapiro H."/>
            <person name="Aerts A."/>
            <person name="Otillar R.P."/>
            <person name="Terry A.Y."/>
            <person name="Boore J.L."/>
            <person name="Grigoriev I.V."/>
            <person name="Lindberg D.R."/>
            <person name="Seaver E.C."/>
            <person name="Weisblat D.A."/>
            <person name="Putnam N.H."/>
            <person name="Rokhsar D.S."/>
        </authorList>
    </citation>
    <scope>NUCLEOTIDE SEQUENCE [LARGE SCALE GENOMIC DNA]</scope>
</reference>
<keyword evidence="13" id="KW-0687">Ribonucleoprotein</keyword>
<evidence type="ECO:0000256" key="5">
    <source>
        <dbReference type="ARBA" id="ARBA00022490"/>
    </source>
</evidence>
<accession>V4ACP8</accession>
<dbReference type="GO" id="GO:0045182">
    <property type="term" value="F:translation regulator activity"/>
    <property type="evidence" value="ECO:0007669"/>
    <property type="project" value="TreeGrafter"/>
</dbReference>
<dbReference type="InterPro" id="IPR036612">
    <property type="entry name" value="KH_dom_type_1_sf"/>
</dbReference>
<dbReference type="Gene3D" id="2.30.30.140">
    <property type="match status" value="2"/>
</dbReference>
<dbReference type="CDD" id="cd20402">
    <property type="entry name" value="Tudor_Agenet_FMRP-like_rpt1"/>
    <property type="match status" value="1"/>
</dbReference>
<dbReference type="CTD" id="20246641"/>
<dbReference type="GO" id="GO:0007399">
    <property type="term" value="P:nervous system development"/>
    <property type="evidence" value="ECO:0007669"/>
    <property type="project" value="UniProtKB-KW"/>
</dbReference>
<feature type="region of interest" description="Disordered" evidence="16">
    <location>
        <begin position="374"/>
        <end position="393"/>
    </location>
</feature>